<dbReference type="InterPro" id="IPR052210">
    <property type="entry name" value="LysM1-like"/>
</dbReference>
<dbReference type="Gene3D" id="3.10.350.10">
    <property type="entry name" value="LysM domain"/>
    <property type="match status" value="1"/>
</dbReference>
<evidence type="ECO:0000313" key="6">
    <source>
        <dbReference type="Proteomes" id="UP001229421"/>
    </source>
</evidence>
<protein>
    <recommendedName>
        <fullName evidence="4">LysM domain-containing protein</fullName>
    </recommendedName>
</protein>
<sequence length="94" mass="10313">MSNMKAYIVFAFVVLLSFGLLISEGESKMTLSTRITAQPLLVCDKIYGTQVGDTCFSIIQAFKLTTDAFNALNPNLNCDKVFVGEWLCLHGTAL</sequence>
<evidence type="ECO:0000256" key="2">
    <source>
        <dbReference type="ARBA" id="ARBA00023026"/>
    </source>
</evidence>
<feature type="signal peptide" evidence="3">
    <location>
        <begin position="1"/>
        <end position="27"/>
    </location>
</feature>
<evidence type="ECO:0000259" key="4">
    <source>
        <dbReference type="PROSITE" id="PS51782"/>
    </source>
</evidence>
<keyword evidence="3" id="KW-0732">Signal</keyword>
<feature type="domain" description="LysM" evidence="4">
    <location>
        <begin position="45"/>
        <end position="89"/>
    </location>
</feature>
<dbReference type="Proteomes" id="UP001229421">
    <property type="component" value="Unassembled WGS sequence"/>
</dbReference>
<keyword evidence="2" id="KW-0843">Virulence</keyword>
<dbReference type="SUPFAM" id="SSF54106">
    <property type="entry name" value="LysM domain"/>
    <property type="match status" value="1"/>
</dbReference>
<reference evidence="5" key="1">
    <citation type="journal article" date="2023" name="bioRxiv">
        <title>Improved chromosome-level genome assembly for marigold (Tagetes erecta).</title>
        <authorList>
            <person name="Jiang F."/>
            <person name="Yuan L."/>
            <person name="Wang S."/>
            <person name="Wang H."/>
            <person name="Xu D."/>
            <person name="Wang A."/>
            <person name="Fan W."/>
        </authorList>
    </citation>
    <scope>NUCLEOTIDE SEQUENCE</scope>
    <source>
        <strain evidence="5">WSJ</strain>
        <tissue evidence="5">Leaf</tissue>
    </source>
</reference>
<accession>A0AAD8K9S8</accession>
<dbReference type="GO" id="GO:0008061">
    <property type="term" value="F:chitin binding"/>
    <property type="evidence" value="ECO:0007669"/>
    <property type="project" value="UniProtKB-KW"/>
</dbReference>
<evidence type="ECO:0000256" key="1">
    <source>
        <dbReference type="ARBA" id="ARBA00022669"/>
    </source>
</evidence>
<organism evidence="5 6">
    <name type="scientific">Tagetes erecta</name>
    <name type="common">African marigold</name>
    <dbReference type="NCBI Taxonomy" id="13708"/>
    <lineage>
        <taxon>Eukaryota</taxon>
        <taxon>Viridiplantae</taxon>
        <taxon>Streptophyta</taxon>
        <taxon>Embryophyta</taxon>
        <taxon>Tracheophyta</taxon>
        <taxon>Spermatophyta</taxon>
        <taxon>Magnoliopsida</taxon>
        <taxon>eudicotyledons</taxon>
        <taxon>Gunneridae</taxon>
        <taxon>Pentapetalae</taxon>
        <taxon>asterids</taxon>
        <taxon>campanulids</taxon>
        <taxon>Asterales</taxon>
        <taxon>Asteraceae</taxon>
        <taxon>Asteroideae</taxon>
        <taxon>Heliantheae alliance</taxon>
        <taxon>Tageteae</taxon>
        <taxon>Tagetes</taxon>
    </lineage>
</organism>
<dbReference type="EMBL" id="JAUHHV010000008">
    <property type="protein sequence ID" value="KAK1415660.1"/>
    <property type="molecule type" value="Genomic_DNA"/>
</dbReference>
<dbReference type="AlphaFoldDB" id="A0AAD8K9S8"/>
<dbReference type="PANTHER" id="PTHR34997">
    <property type="entry name" value="AM15"/>
    <property type="match status" value="1"/>
</dbReference>
<keyword evidence="1" id="KW-0147">Chitin-binding</keyword>
<dbReference type="CDD" id="cd00118">
    <property type="entry name" value="LysM"/>
    <property type="match status" value="1"/>
</dbReference>
<dbReference type="InterPro" id="IPR018392">
    <property type="entry name" value="LysM"/>
</dbReference>
<dbReference type="InterPro" id="IPR036779">
    <property type="entry name" value="LysM_dom_sf"/>
</dbReference>
<evidence type="ECO:0000313" key="5">
    <source>
        <dbReference type="EMBL" id="KAK1415660.1"/>
    </source>
</evidence>
<dbReference type="PANTHER" id="PTHR34997:SF1">
    <property type="entry name" value="PEPTIDOGLYCAN-BINDING LYSIN DOMAIN"/>
    <property type="match status" value="1"/>
</dbReference>
<proteinExistence type="predicted"/>
<dbReference type="PROSITE" id="PS51782">
    <property type="entry name" value="LYSM"/>
    <property type="match status" value="1"/>
</dbReference>
<keyword evidence="6" id="KW-1185">Reference proteome</keyword>
<evidence type="ECO:0000256" key="3">
    <source>
        <dbReference type="SAM" id="SignalP"/>
    </source>
</evidence>
<feature type="chain" id="PRO_5042020311" description="LysM domain-containing protein" evidence="3">
    <location>
        <begin position="28"/>
        <end position="94"/>
    </location>
</feature>
<dbReference type="SMART" id="SM00257">
    <property type="entry name" value="LysM"/>
    <property type="match status" value="1"/>
</dbReference>
<dbReference type="Pfam" id="PF01476">
    <property type="entry name" value="LysM"/>
    <property type="match status" value="1"/>
</dbReference>
<name>A0AAD8K9S8_TARER</name>
<comment type="caution">
    <text evidence="5">The sequence shown here is derived from an EMBL/GenBank/DDBJ whole genome shotgun (WGS) entry which is preliminary data.</text>
</comment>
<gene>
    <name evidence="5" type="ORF">QVD17_31445</name>
</gene>